<proteinExistence type="predicted"/>
<evidence type="ECO:0000313" key="2">
    <source>
        <dbReference type="Proteomes" id="UP000261660"/>
    </source>
</evidence>
<dbReference type="InParanoid" id="A0A3Q3F5V9"/>
<dbReference type="GeneTree" id="ENSGT01030000235173"/>
<sequence length="80" mass="8909">VLIYLEEDTSCKGKKKLRRLDKARGQTRVNIGTAFPRWRHLKEAKGLQSDAMVALFLLDRCVLLGGVCSPSRGFSLTGKC</sequence>
<dbReference type="STRING" id="56723.ENSLBEP00000014237"/>
<reference evidence="1" key="1">
    <citation type="submission" date="2025-08" db="UniProtKB">
        <authorList>
            <consortium name="Ensembl"/>
        </authorList>
    </citation>
    <scope>IDENTIFICATION</scope>
</reference>
<name>A0A3Q3F5V9_9LABR</name>
<dbReference type="AlphaFoldDB" id="A0A3Q3F5V9"/>
<organism evidence="1 2">
    <name type="scientific">Labrus bergylta</name>
    <name type="common">ballan wrasse</name>
    <dbReference type="NCBI Taxonomy" id="56723"/>
    <lineage>
        <taxon>Eukaryota</taxon>
        <taxon>Metazoa</taxon>
        <taxon>Chordata</taxon>
        <taxon>Craniata</taxon>
        <taxon>Vertebrata</taxon>
        <taxon>Euteleostomi</taxon>
        <taxon>Actinopterygii</taxon>
        <taxon>Neopterygii</taxon>
        <taxon>Teleostei</taxon>
        <taxon>Neoteleostei</taxon>
        <taxon>Acanthomorphata</taxon>
        <taxon>Eupercaria</taxon>
        <taxon>Labriformes</taxon>
        <taxon>Labridae</taxon>
        <taxon>Labrus</taxon>
    </lineage>
</organism>
<protein>
    <submittedName>
        <fullName evidence="1">Uncharacterized protein</fullName>
    </submittedName>
</protein>
<dbReference type="Ensembl" id="ENSLBET00000015066.1">
    <property type="protein sequence ID" value="ENSLBEP00000014237.1"/>
    <property type="gene ID" value="ENSLBEG00000011067.1"/>
</dbReference>
<dbReference type="Proteomes" id="UP000261660">
    <property type="component" value="Unplaced"/>
</dbReference>
<evidence type="ECO:0000313" key="1">
    <source>
        <dbReference type="Ensembl" id="ENSLBEP00000014237.1"/>
    </source>
</evidence>
<accession>A0A3Q3F5V9</accession>
<reference evidence="1" key="2">
    <citation type="submission" date="2025-09" db="UniProtKB">
        <authorList>
            <consortium name="Ensembl"/>
        </authorList>
    </citation>
    <scope>IDENTIFICATION</scope>
</reference>
<keyword evidence="2" id="KW-1185">Reference proteome</keyword>